<evidence type="ECO:0000256" key="4">
    <source>
        <dbReference type="ARBA" id="ARBA00023163"/>
    </source>
</evidence>
<dbReference type="Pfam" id="PF04855">
    <property type="entry name" value="SNF5"/>
    <property type="match status" value="1"/>
</dbReference>
<dbReference type="RefSeq" id="XP_025363589.1">
    <property type="nucleotide sequence ID" value="XM_025504166.1"/>
</dbReference>
<keyword evidence="8" id="KW-1185">Reference proteome</keyword>
<dbReference type="PANTHER" id="PTHR10019">
    <property type="entry name" value="SNF5"/>
    <property type="match status" value="1"/>
</dbReference>
<feature type="region of interest" description="Disordered" evidence="6">
    <location>
        <begin position="203"/>
        <end position="222"/>
    </location>
</feature>
<feature type="non-terminal residue" evidence="7">
    <location>
        <position position="1"/>
    </location>
</feature>
<dbReference type="GeneID" id="37025989"/>
<feature type="compositionally biased region" description="Basic and acidic residues" evidence="6">
    <location>
        <begin position="203"/>
        <end position="212"/>
    </location>
</feature>
<dbReference type="EMBL" id="KZ819664">
    <property type="protein sequence ID" value="PWN28977.1"/>
    <property type="molecule type" value="Genomic_DNA"/>
</dbReference>
<sequence>LVAIRLELDFEGWKLRDTFTWNASDDVTSYDDFARGLCEDYGLPDNSFIPLIREAMATQIAEHVQTQALRPETTSKDTKGRLTTLRIPIKLDITVGAMNLVDQFEWDILDEDASAETFAHTFAADLGLTGEFETAIAHSIREQVDVHLRSLALAGHSFDSLYVSDDELRGAFLPEVSTVSRSGQDIEDHTPRLLQLSEFEVEKLERERERDNKRKRRQTRGR</sequence>
<gene>
    <name evidence="7" type="ORF">BDZ90DRAFT_213353</name>
</gene>
<organism evidence="7 8">
    <name type="scientific">Jaminaea rosea</name>
    <dbReference type="NCBI Taxonomy" id="1569628"/>
    <lineage>
        <taxon>Eukaryota</taxon>
        <taxon>Fungi</taxon>
        <taxon>Dikarya</taxon>
        <taxon>Basidiomycota</taxon>
        <taxon>Ustilaginomycotina</taxon>
        <taxon>Exobasidiomycetes</taxon>
        <taxon>Microstromatales</taxon>
        <taxon>Microstromatales incertae sedis</taxon>
        <taxon>Jaminaea</taxon>
    </lineage>
</organism>
<accession>A0A316UUJ5</accession>
<evidence type="ECO:0000256" key="2">
    <source>
        <dbReference type="ARBA" id="ARBA00010239"/>
    </source>
</evidence>
<dbReference type="Proteomes" id="UP000245884">
    <property type="component" value="Unassembled WGS sequence"/>
</dbReference>
<protein>
    <submittedName>
        <fullName evidence="7">SNF5-domain-containing protein</fullName>
    </submittedName>
</protein>
<reference evidence="7 8" key="1">
    <citation type="journal article" date="2018" name="Mol. Biol. Evol.">
        <title>Broad Genomic Sampling Reveals a Smut Pathogenic Ancestry of the Fungal Clade Ustilaginomycotina.</title>
        <authorList>
            <person name="Kijpornyongpan T."/>
            <person name="Mondo S.J."/>
            <person name="Barry K."/>
            <person name="Sandor L."/>
            <person name="Lee J."/>
            <person name="Lipzen A."/>
            <person name="Pangilinan J."/>
            <person name="LaButti K."/>
            <person name="Hainaut M."/>
            <person name="Henrissat B."/>
            <person name="Grigoriev I.V."/>
            <person name="Spatafora J.W."/>
            <person name="Aime M.C."/>
        </authorList>
    </citation>
    <scope>NUCLEOTIDE SEQUENCE [LARGE SCALE GENOMIC DNA]</scope>
    <source>
        <strain evidence="7 8">MCA 5214</strain>
    </source>
</reference>
<evidence type="ECO:0000256" key="6">
    <source>
        <dbReference type="SAM" id="MobiDB-lite"/>
    </source>
</evidence>
<feature type="non-terminal residue" evidence="7">
    <location>
        <position position="222"/>
    </location>
</feature>
<dbReference type="STRING" id="1569628.A0A316UUJ5"/>
<dbReference type="GO" id="GO:0000228">
    <property type="term" value="C:nuclear chromosome"/>
    <property type="evidence" value="ECO:0007669"/>
    <property type="project" value="InterPro"/>
</dbReference>
<evidence type="ECO:0000313" key="7">
    <source>
        <dbReference type="EMBL" id="PWN28977.1"/>
    </source>
</evidence>
<comment type="similarity">
    <text evidence="2">Belongs to the SNF5 family.</text>
</comment>
<feature type="compositionally biased region" description="Basic residues" evidence="6">
    <location>
        <begin position="213"/>
        <end position="222"/>
    </location>
</feature>
<comment type="subcellular location">
    <subcellularLocation>
        <location evidence="1">Nucleus</location>
    </subcellularLocation>
</comment>
<evidence type="ECO:0000313" key="8">
    <source>
        <dbReference type="Proteomes" id="UP000245884"/>
    </source>
</evidence>
<keyword evidence="4" id="KW-0804">Transcription</keyword>
<dbReference type="AlphaFoldDB" id="A0A316UUJ5"/>
<dbReference type="GO" id="GO:0006338">
    <property type="term" value="P:chromatin remodeling"/>
    <property type="evidence" value="ECO:0007669"/>
    <property type="project" value="InterPro"/>
</dbReference>
<keyword evidence="3" id="KW-0805">Transcription regulation</keyword>
<dbReference type="OrthoDB" id="515064at2759"/>
<proteinExistence type="inferred from homology"/>
<evidence type="ECO:0000256" key="5">
    <source>
        <dbReference type="ARBA" id="ARBA00023242"/>
    </source>
</evidence>
<evidence type="ECO:0000256" key="3">
    <source>
        <dbReference type="ARBA" id="ARBA00023015"/>
    </source>
</evidence>
<evidence type="ECO:0000256" key="1">
    <source>
        <dbReference type="ARBA" id="ARBA00004123"/>
    </source>
</evidence>
<dbReference type="InterPro" id="IPR006939">
    <property type="entry name" value="SNF5"/>
</dbReference>
<name>A0A316UUJ5_9BASI</name>
<keyword evidence="5" id="KW-0539">Nucleus</keyword>